<evidence type="ECO:0000256" key="2">
    <source>
        <dbReference type="ARBA" id="ARBA00022737"/>
    </source>
</evidence>
<feature type="domain" description="SRCR" evidence="8">
    <location>
        <begin position="140"/>
        <end position="239"/>
    </location>
</feature>
<dbReference type="AlphaFoldDB" id="A0A7M7NAC6"/>
<protein>
    <recommendedName>
        <fullName evidence="8">SRCR domain-containing protein</fullName>
    </recommendedName>
</protein>
<reference evidence="9" key="2">
    <citation type="submission" date="2021-01" db="UniProtKB">
        <authorList>
            <consortium name="EnsemblMetazoa"/>
        </authorList>
    </citation>
    <scope>IDENTIFICATION</scope>
</reference>
<keyword evidence="4" id="KW-0325">Glycoprotein</keyword>
<evidence type="ECO:0000256" key="3">
    <source>
        <dbReference type="ARBA" id="ARBA00023157"/>
    </source>
</evidence>
<proteinExistence type="predicted"/>
<evidence type="ECO:0000313" key="10">
    <source>
        <dbReference type="Proteomes" id="UP000007110"/>
    </source>
</evidence>
<dbReference type="PRINTS" id="PR00258">
    <property type="entry name" value="SPERACTRCPTR"/>
</dbReference>
<feature type="domain" description="SRCR" evidence="8">
    <location>
        <begin position="29"/>
        <end position="131"/>
    </location>
</feature>
<evidence type="ECO:0000256" key="6">
    <source>
        <dbReference type="SAM" id="Phobius"/>
    </source>
</evidence>
<dbReference type="GO" id="GO:0016020">
    <property type="term" value="C:membrane"/>
    <property type="evidence" value="ECO:0007669"/>
    <property type="project" value="InterPro"/>
</dbReference>
<organism evidence="9 10">
    <name type="scientific">Strongylocentrotus purpuratus</name>
    <name type="common">Purple sea urchin</name>
    <dbReference type="NCBI Taxonomy" id="7668"/>
    <lineage>
        <taxon>Eukaryota</taxon>
        <taxon>Metazoa</taxon>
        <taxon>Echinodermata</taxon>
        <taxon>Eleutherozoa</taxon>
        <taxon>Echinozoa</taxon>
        <taxon>Echinoidea</taxon>
        <taxon>Euechinoidea</taxon>
        <taxon>Echinacea</taxon>
        <taxon>Camarodonta</taxon>
        <taxon>Echinidea</taxon>
        <taxon>Strongylocentrotidae</taxon>
        <taxon>Strongylocentrotus</taxon>
    </lineage>
</organism>
<reference evidence="10" key="1">
    <citation type="submission" date="2015-02" db="EMBL/GenBank/DDBJ databases">
        <title>Genome sequencing for Strongylocentrotus purpuratus.</title>
        <authorList>
            <person name="Murali S."/>
            <person name="Liu Y."/>
            <person name="Vee V."/>
            <person name="English A."/>
            <person name="Wang M."/>
            <person name="Skinner E."/>
            <person name="Han Y."/>
            <person name="Muzny D.M."/>
            <person name="Worley K.C."/>
            <person name="Gibbs R.A."/>
        </authorList>
    </citation>
    <scope>NUCLEOTIDE SEQUENCE</scope>
</reference>
<dbReference type="Proteomes" id="UP000007110">
    <property type="component" value="Unassembled WGS sequence"/>
</dbReference>
<dbReference type="PROSITE" id="PS50287">
    <property type="entry name" value="SRCR_2"/>
    <property type="match status" value="2"/>
</dbReference>
<feature type="chain" id="PRO_5029854921" description="SRCR domain-containing protein" evidence="7">
    <location>
        <begin position="20"/>
        <end position="380"/>
    </location>
</feature>
<keyword evidence="10" id="KW-1185">Reference proteome</keyword>
<comment type="caution">
    <text evidence="5">Lacks conserved residue(s) required for the propagation of feature annotation.</text>
</comment>
<dbReference type="RefSeq" id="XP_030833643.1">
    <property type="nucleotide sequence ID" value="XM_030977783.1"/>
</dbReference>
<evidence type="ECO:0000256" key="7">
    <source>
        <dbReference type="SAM" id="SignalP"/>
    </source>
</evidence>
<dbReference type="GeneID" id="115920960"/>
<dbReference type="FunFam" id="3.10.250.10:FF:000006">
    <property type="entry name" value="neurotrypsin isoform X2"/>
    <property type="match status" value="1"/>
</dbReference>
<dbReference type="InterPro" id="IPR036772">
    <property type="entry name" value="SRCR-like_dom_sf"/>
</dbReference>
<dbReference type="FunFam" id="3.10.250.10:FF:000001">
    <property type="entry name" value="Lysyl oxidase 4 isoform X1"/>
    <property type="match status" value="1"/>
</dbReference>
<evidence type="ECO:0000259" key="8">
    <source>
        <dbReference type="PROSITE" id="PS50287"/>
    </source>
</evidence>
<keyword evidence="1 7" id="KW-0732">Signal</keyword>
<dbReference type="PANTHER" id="PTHR48071:SF28">
    <property type="entry name" value="SRCR DOMAIN-CONTAINING PROTEIN"/>
    <property type="match status" value="1"/>
</dbReference>
<dbReference type="SUPFAM" id="SSF56487">
    <property type="entry name" value="SRCR-like"/>
    <property type="match status" value="2"/>
</dbReference>
<dbReference type="PANTHER" id="PTHR48071">
    <property type="entry name" value="SRCR DOMAIN-CONTAINING PROTEIN"/>
    <property type="match status" value="1"/>
</dbReference>
<dbReference type="EnsemblMetazoa" id="XM_030977783">
    <property type="protein sequence ID" value="XP_030833643"/>
    <property type="gene ID" value="LOC115920960"/>
</dbReference>
<dbReference type="Gene3D" id="3.10.250.10">
    <property type="entry name" value="SRCR-like domain"/>
    <property type="match status" value="2"/>
</dbReference>
<evidence type="ECO:0000256" key="4">
    <source>
        <dbReference type="ARBA" id="ARBA00023180"/>
    </source>
</evidence>
<dbReference type="InterPro" id="IPR001190">
    <property type="entry name" value="SRCR"/>
</dbReference>
<feature type="disulfide bond" evidence="5">
    <location>
        <begin position="208"/>
        <end position="218"/>
    </location>
</feature>
<name>A0A7M7NAC6_STRPU</name>
<keyword evidence="6" id="KW-0812">Transmembrane</keyword>
<dbReference type="PROSITE" id="PS00420">
    <property type="entry name" value="SRCR_1"/>
    <property type="match status" value="2"/>
</dbReference>
<dbReference type="InParanoid" id="A0A7M7NAC6"/>
<evidence type="ECO:0000256" key="1">
    <source>
        <dbReference type="ARBA" id="ARBA00022729"/>
    </source>
</evidence>
<dbReference type="Pfam" id="PF00530">
    <property type="entry name" value="SRCR"/>
    <property type="match status" value="2"/>
</dbReference>
<dbReference type="KEGG" id="spu:115920960"/>
<dbReference type="SMART" id="SM00202">
    <property type="entry name" value="SR"/>
    <property type="match status" value="2"/>
</dbReference>
<accession>A0A7M7NAC6</accession>
<feature type="disulfide bond" evidence="5">
    <location>
        <begin position="100"/>
        <end position="110"/>
    </location>
</feature>
<dbReference type="OrthoDB" id="536948at2759"/>
<feature type="transmembrane region" description="Helical" evidence="6">
    <location>
        <begin position="248"/>
        <end position="270"/>
    </location>
</feature>
<keyword evidence="6" id="KW-0472">Membrane</keyword>
<evidence type="ECO:0000256" key="5">
    <source>
        <dbReference type="PROSITE-ProRule" id="PRU00196"/>
    </source>
</evidence>
<sequence length="380" mass="41026">MTRLRMLWTFLMIFAPAIAQVGAQIEGDLRLVGGSSDIEGRLEIYHNYVWGTICDDYFDLADADVACRQLGFASALAVKEKAYFGSAVSSTVIWLDNVDCTGKELTLTSCWDRGWGVDNCGHNEDVGIICSIYSARQGDLRLVDGEDLDEGRVEIYYNSVWGTVCNDYWSYDEARVACRQLGYNGVTYTKTSQYGPGQDPIHLDDVHCYGYEATLLGCYRLDWDTNDCDHYEDVGIKCARSNNSNLEGWAISLIVIGSLTFVGLFAVIIGKVCSKPRSKRNASSAVVTSNETTPVQTYPVQVGSAYPPPTASYPPQAASTAPMTAPYPPTAMAFQAYPPTVTGIGGAPPAYTPVPTGNTPLPGGAVAAYPPAVNTTGSEV</sequence>
<keyword evidence="2" id="KW-0677">Repeat</keyword>
<keyword evidence="3 5" id="KW-1015">Disulfide bond</keyword>
<keyword evidence="6" id="KW-1133">Transmembrane helix</keyword>
<evidence type="ECO:0000313" key="9">
    <source>
        <dbReference type="EnsemblMetazoa" id="XP_030833643"/>
    </source>
</evidence>
<feature type="signal peptide" evidence="7">
    <location>
        <begin position="1"/>
        <end position="19"/>
    </location>
</feature>